<sequence length="230" mass="23528">MNDTPVSDIETLLMACQFGDGQFPSGAFGFSWGLEGLVTDGLVGRGDLVPFILGQVDGRWSGFDRVFVAHAHDGAGDEAALCGLDAGVETYSLASAQREGSRRAGAALLGIHARLGTPGAAEFRKLVSAGKTPGHAAVALGLVLAGAGLARGPALALSGYGFVSGLTTAAIRLGIASHIDMQQAISAARPVIAALAQSPVLPIDEVSSFSPLTEIAMMRHGARSMRLFSN</sequence>
<dbReference type="InterPro" id="IPR002639">
    <property type="entry name" value="UreF"/>
</dbReference>
<dbReference type="Gene3D" id="1.10.4190.10">
    <property type="entry name" value="Urease accessory protein UreF"/>
    <property type="match status" value="1"/>
</dbReference>
<protein>
    <recommendedName>
        <fullName evidence="3">Urease accessory protein UreF</fullName>
    </recommendedName>
</protein>
<comment type="subcellular location">
    <subcellularLocation>
        <location evidence="3">Cytoplasm</location>
    </subcellularLocation>
</comment>
<accession>A0A512DMU6</accession>
<dbReference type="GO" id="GO:0016151">
    <property type="term" value="F:nickel cation binding"/>
    <property type="evidence" value="ECO:0007669"/>
    <property type="project" value="UniProtKB-UniRule"/>
</dbReference>
<gene>
    <name evidence="4" type="primary">ureF1</name>
    <name evidence="3" type="synonym">ureF</name>
    <name evidence="4" type="ORF">SAE02_16380</name>
</gene>
<reference evidence="4 5" key="1">
    <citation type="submission" date="2019-07" db="EMBL/GenBank/DDBJ databases">
        <title>Whole genome shotgun sequence of Skermanella aerolata NBRC 106429.</title>
        <authorList>
            <person name="Hosoyama A."/>
            <person name="Uohara A."/>
            <person name="Ohji S."/>
            <person name="Ichikawa N."/>
        </authorList>
    </citation>
    <scope>NUCLEOTIDE SEQUENCE [LARGE SCALE GENOMIC DNA]</scope>
    <source>
        <strain evidence="4 5">NBRC 106429</strain>
    </source>
</reference>
<evidence type="ECO:0000256" key="2">
    <source>
        <dbReference type="ARBA" id="ARBA00023186"/>
    </source>
</evidence>
<dbReference type="Proteomes" id="UP000321523">
    <property type="component" value="Unassembled WGS sequence"/>
</dbReference>
<dbReference type="HAMAP" id="MF_01385">
    <property type="entry name" value="UreF"/>
    <property type="match status" value="1"/>
</dbReference>
<keyword evidence="3" id="KW-0963">Cytoplasm</keyword>
<proteinExistence type="inferred from homology"/>
<organism evidence="4 5">
    <name type="scientific">Skermanella aerolata</name>
    <dbReference type="NCBI Taxonomy" id="393310"/>
    <lineage>
        <taxon>Bacteria</taxon>
        <taxon>Pseudomonadati</taxon>
        <taxon>Pseudomonadota</taxon>
        <taxon>Alphaproteobacteria</taxon>
        <taxon>Rhodospirillales</taxon>
        <taxon>Azospirillaceae</taxon>
        <taxon>Skermanella</taxon>
    </lineage>
</organism>
<dbReference type="PANTHER" id="PTHR33620:SF1">
    <property type="entry name" value="UREASE ACCESSORY PROTEIN F"/>
    <property type="match status" value="1"/>
</dbReference>
<name>A0A512DMU6_9PROT</name>
<dbReference type="Pfam" id="PF01730">
    <property type="entry name" value="UreF"/>
    <property type="match status" value="1"/>
</dbReference>
<evidence type="ECO:0000256" key="1">
    <source>
        <dbReference type="ARBA" id="ARBA00022988"/>
    </source>
</evidence>
<comment type="caution">
    <text evidence="4">The sequence shown here is derived from an EMBL/GenBank/DDBJ whole genome shotgun (WGS) entry which is preliminary data.</text>
</comment>
<dbReference type="PIRSF" id="PIRSF009467">
    <property type="entry name" value="Ureas_acces_UreF"/>
    <property type="match status" value="1"/>
</dbReference>
<dbReference type="GO" id="GO:0005737">
    <property type="term" value="C:cytoplasm"/>
    <property type="evidence" value="ECO:0007669"/>
    <property type="project" value="UniProtKB-SubCell"/>
</dbReference>
<comment type="function">
    <text evidence="3">Required for maturation of urease via the functional incorporation of the urease nickel metallocenter.</text>
</comment>
<keyword evidence="1 3" id="KW-0996">Nickel insertion</keyword>
<dbReference type="PANTHER" id="PTHR33620">
    <property type="entry name" value="UREASE ACCESSORY PROTEIN F"/>
    <property type="match status" value="1"/>
</dbReference>
<comment type="subunit">
    <text evidence="3">UreD, UreF and UreG form a complex that acts as a GTP-hydrolysis-dependent molecular chaperone, activating the urease apoprotein by helping to assemble the nickel containing metallocenter of UreC. The UreE protein probably delivers the nickel.</text>
</comment>
<comment type="similarity">
    <text evidence="3">Belongs to the UreF family.</text>
</comment>
<evidence type="ECO:0000313" key="4">
    <source>
        <dbReference type="EMBL" id="GEO37490.1"/>
    </source>
</evidence>
<dbReference type="EMBL" id="BJYZ01000006">
    <property type="protein sequence ID" value="GEO37490.1"/>
    <property type="molecule type" value="Genomic_DNA"/>
</dbReference>
<evidence type="ECO:0000256" key="3">
    <source>
        <dbReference type="HAMAP-Rule" id="MF_01385"/>
    </source>
</evidence>
<keyword evidence="5" id="KW-1185">Reference proteome</keyword>
<keyword evidence="2 3" id="KW-0143">Chaperone</keyword>
<dbReference type="AlphaFoldDB" id="A0A512DMU6"/>
<dbReference type="InterPro" id="IPR038277">
    <property type="entry name" value="UreF_sf"/>
</dbReference>
<evidence type="ECO:0000313" key="5">
    <source>
        <dbReference type="Proteomes" id="UP000321523"/>
    </source>
</evidence>